<gene>
    <name evidence="2" type="ORF">ACFPZ3_21920</name>
</gene>
<keyword evidence="3" id="KW-1185">Reference proteome</keyword>
<accession>A0ABW1CL98</accession>
<dbReference type="PROSITE" id="PS50075">
    <property type="entry name" value="CARRIER"/>
    <property type="match status" value="1"/>
</dbReference>
<proteinExistence type="predicted"/>
<dbReference type="SUPFAM" id="SSF47336">
    <property type="entry name" value="ACP-like"/>
    <property type="match status" value="1"/>
</dbReference>
<sequence length="86" mass="9372">MSHADSIKQFVLTEFLDGVGADELTDDYDFIANGVIDSLGILKLIAWLEENFKVLLNYSELDPTNFRTVSSIDAFVTAAQGQGGLS</sequence>
<dbReference type="InterPro" id="IPR036736">
    <property type="entry name" value="ACP-like_sf"/>
</dbReference>
<dbReference type="Pfam" id="PF00550">
    <property type="entry name" value="PP-binding"/>
    <property type="match status" value="1"/>
</dbReference>
<dbReference type="Gene3D" id="1.10.1200.10">
    <property type="entry name" value="ACP-like"/>
    <property type="match status" value="1"/>
</dbReference>
<organism evidence="2 3">
    <name type="scientific">Nonomuraea insulae</name>
    <dbReference type="NCBI Taxonomy" id="1616787"/>
    <lineage>
        <taxon>Bacteria</taxon>
        <taxon>Bacillati</taxon>
        <taxon>Actinomycetota</taxon>
        <taxon>Actinomycetes</taxon>
        <taxon>Streptosporangiales</taxon>
        <taxon>Streptosporangiaceae</taxon>
        <taxon>Nonomuraea</taxon>
    </lineage>
</organism>
<dbReference type="EMBL" id="JBHSPA010000025">
    <property type="protein sequence ID" value="MFC5826534.1"/>
    <property type="molecule type" value="Genomic_DNA"/>
</dbReference>
<dbReference type="Proteomes" id="UP001596058">
    <property type="component" value="Unassembled WGS sequence"/>
</dbReference>
<evidence type="ECO:0000259" key="1">
    <source>
        <dbReference type="PROSITE" id="PS50075"/>
    </source>
</evidence>
<evidence type="ECO:0000313" key="2">
    <source>
        <dbReference type="EMBL" id="MFC5826534.1"/>
    </source>
</evidence>
<dbReference type="RefSeq" id="WP_379516045.1">
    <property type="nucleotide sequence ID" value="NZ_JBHSPA010000025.1"/>
</dbReference>
<feature type="domain" description="Carrier" evidence="1">
    <location>
        <begin position="2"/>
        <end position="80"/>
    </location>
</feature>
<dbReference type="InterPro" id="IPR009081">
    <property type="entry name" value="PP-bd_ACP"/>
</dbReference>
<evidence type="ECO:0000313" key="3">
    <source>
        <dbReference type="Proteomes" id="UP001596058"/>
    </source>
</evidence>
<reference evidence="3" key="1">
    <citation type="journal article" date="2019" name="Int. J. Syst. Evol. Microbiol.">
        <title>The Global Catalogue of Microorganisms (GCM) 10K type strain sequencing project: providing services to taxonomists for standard genome sequencing and annotation.</title>
        <authorList>
            <consortium name="The Broad Institute Genomics Platform"/>
            <consortium name="The Broad Institute Genome Sequencing Center for Infectious Disease"/>
            <person name="Wu L."/>
            <person name="Ma J."/>
        </authorList>
    </citation>
    <scope>NUCLEOTIDE SEQUENCE [LARGE SCALE GENOMIC DNA]</scope>
    <source>
        <strain evidence="3">CCUG 53903</strain>
    </source>
</reference>
<name>A0ABW1CL98_9ACTN</name>
<comment type="caution">
    <text evidence="2">The sequence shown here is derived from an EMBL/GenBank/DDBJ whole genome shotgun (WGS) entry which is preliminary data.</text>
</comment>
<protein>
    <submittedName>
        <fullName evidence="2">Phosphopantetheine-binding protein</fullName>
    </submittedName>
</protein>